<dbReference type="GO" id="GO:0009374">
    <property type="term" value="F:biotin binding"/>
    <property type="evidence" value="ECO:0007669"/>
    <property type="project" value="InterPro"/>
</dbReference>
<dbReference type="SUPFAM" id="SSF50876">
    <property type="entry name" value="Avidin/streptavidin"/>
    <property type="match status" value="1"/>
</dbReference>
<keyword evidence="5" id="KW-0092">Biotin</keyword>
<feature type="signal peptide" evidence="8">
    <location>
        <begin position="1"/>
        <end position="17"/>
    </location>
</feature>
<dbReference type="PROSITE" id="PS51326">
    <property type="entry name" value="AVIDIN_2"/>
    <property type="match status" value="1"/>
</dbReference>
<dbReference type="RefSeq" id="XP_038070131.1">
    <property type="nucleotide sequence ID" value="XM_038214203.1"/>
</dbReference>
<dbReference type="AlphaFoldDB" id="A0A914B3Q6"/>
<sequence length="219" mass="25080">MKAVVVLLLALTSCVLAADINKRVRRDLFVDWLWNSNDAPQSESHEDVRQSPTVEDEMDRNRTPKSRCQVEGIWYNHLGSEMIINATSEVGVLSGEYRTAVERKHGTAGQGPTRLIGHTSTNGDYPTFGLTVMWRNGQSVTSWTGQCHLCDGEETLHTTWILTSHIDNCDDRWMANRIGQDTFKRYELTDGPRREEDTHNPRDHARRLEQEMLDEQLDL</sequence>
<protein>
    <recommendedName>
        <fullName evidence="11">Avidin-like</fullName>
    </recommendedName>
</protein>
<dbReference type="InterPro" id="IPR005468">
    <property type="entry name" value="Avidin/str"/>
</dbReference>
<evidence type="ECO:0000256" key="7">
    <source>
        <dbReference type="SAM" id="MobiDB-lite"/>
    </source>
</evidence>
<dbReference type="InterPro" id="IPR005469">
    <property type="entry name" value="Avidin"/>
</dbReference>
<dbReference type="GeneID" id="119739318"/>
<accession>A0A914B3Q6</accession>
<dbReference type="GO" id="GO:0005576">
    <property type="term" value="C:extracellular region"/>
    <property type="evidence" value="ECO:0007669"/>
    <property type="project" value="UniProtKB-SubCell"/>
</dbReference>
<keyword evidence="6" id="KW-1015">Disulfide bond</keyword>
<dbReference type="Gene3D" id="2.40.128.30">
    <property type="entry name" value="Avidin-like"/>
    <property type="match status" value="2"/>
</dbReference>
<dbReference type="InterPro" id="IPR051764">
    <property type="entry name" value="Avidin/Streptavidin-rel"/>
</dbReference>
<evidence type="ECO:0000256" key="8">
    <source>
        <dbReference type="SAM" id="SignalP"/>
    </source>
</evidence>
<evidence type="ECO:0000256" key="2">
    <source>
        <dbReference type="ARBA" id="ARBA00006297"/>
    </source>
</evidence>
<dbReference type="PANTHER" id="PTHR34399">
    <property type="entry name" value="AVIDIN-RELATED"/>
    <property type="match status" value="1"/>
</dbReference>
<evidence type="ECO:0000256" key="3">
    <source>
        <dbReference type="ARBA" id="ARBA00022525"/>
    </source>
</evidence>
<evidence type="ECO:0000313" key="10">
    <source>
        <dbReference type="Proteomes" id="UP000887568"/>
    </source>
</evidence>
<dbReference type="InterPro" id="IPR036896">
    <property type="entry name" value="Avidin-like_sf"/>
</dbReference>
<feature type="disulfide bond" evidence="6">
    <location>
        <begin position="68"/>
        <end position="147"/>
    </location>
</feature>
<proteinExistence type="inferred from homology"/>
<name>A0A914B3Q6_PATMI</name>
<dbReference type="OMA" id="WMANRIG"/>
<keyword evidence="3" id="KW-0964">Secreted</keyword>
<evidence type="ECO:0000256" key="1">
    <source>
        <dbReference type="ARBA" id="ARBA00004613"/>
    </source>
</evidence>
<dbReference type="OrthoDB" id="2821340at2759"/>
<keyword evidence="4 8" id="KW-0732">Signal</keyword>
<reference evidence="9" key="1">
    <citation type="submission" date="2022-11" db="UniProtKB">
        <authorList>
            <consortium name="EnsemblMetazoa"/>
        </authorList>
    </citation>
    <scope>IDENTIFICATION</scope>
</reference>
<dbReference type="PRINTS" id="PR00709">
    <property type="entry name" value="AVIDIN"/>
</dbReference>
<organism evidence="9 10">
    <name type="scientific">Patiria miniata</name>
    <name type="common">Bat star</name>
    <name type="synonym">Asterina miniata</name>
    <dbReference type="NCBI Taxonomy" id="46514"/>
    <lineage>
        <taxon>Eukaryota</taxon>
        <taxon>Metazoa</taxon>
        <taxon>Echinodermata</taxon>
        <taxon>Eleutherozoa</taxon>
        <taxon>Asterozoa</taxon>
        <taxon>Asteroidea</taxon>
        <taxon>Valvatacea</taxon>
        <taxon>Valvatida</taxon>
        <taxon>Asterinidae</taxon>
        <taxon>Patiria</taxon>
    </lineage>
</organism>
<dbReference type="Pfam" id="PF01382">
    <property type="entry name" value="Avidin"/>
    <property type="match status" value="1"/>
</dbReference>
<dbReference type="EnsemblMetazoa" id="XM_038214203.1">
    <property type="protein sequence ID" value="XP_038070131.1"/>
    <property type="gene ID" value="LOC119739318"/>
</dbReference>
<dbReference type="Proteomes" id="UP000887568">
    <property type="component" value="Unplaced"/>
</dbReference>
<comment type="similarity">
    <text evidence="2">Belongs to the avidin/streptavidin family.</text>
</comment>
<evidence type="ECO:0000256" key="5">
    <source>
        <dbReference type="ARBA" id="ARBA00023267"/>
    </source>
</evidence>
<feature type="chain" id="PRO_5037137954" description="Avidin-like" evidence="8">
    <location>
        <begin position="18"/>
        <end position="219"/>
    </location>
</feature>
<evidence type="ECO:0008006" key="11">
    <source>
        <dbReference type="Google" id="ProtNLM"/>
    </source>
</evidence>
<evidence type="ECO:0000256" key="4">
    <source>
        <dbReference type="ARBA" id="ARBA00022729"/>
    </source>
</evidence>
<evidence type="ECO:0000313" key="9">
    <source>
        <dbReference type="EnsemblMetazoa" id="XP_038070131.1"/>
    </source>
</evidence>
<feature type="region of interest" description="Disordered" evidence="7">
    <location>
        <begin position="39"/>
        <end position="63"/>
    </location>
</feature>
<comment type="subcellular location">
    <subcellularLocation>
        <location evidence="1">Secreted</location>
    </subcellularLocation>
</comment>
<keyword evidence="10" id="KW-1185">Reference proteome</keyword>
<evidence type="ECO:0000256" key="6">
    <source>
        <dbReference type="PIRSR" id="PIRSR605468-51"/>
    </source>
</evidence>